<dbReference type="PANTHER" id="PTHR11142">
    <property type="entry name" value="PSEUDOURIDYLATE SYNTHASE"/>
    <property type="match status" value="1"/>
</dbReference>
<dbReference type="STRING" id="1125712.HMPREF1316_1156"/>
<reference evidence="9 10" key="1">
    <citation type="submission" date="2013-08" db="EMBL/GenBank/DDBJ databases">
        <authorList>
            <person name="Durkin A.S."/>
            <person name="Haft D.R."/>
            <person name="McCorrison J."/>
            <person name="Torralba M."/>
            <person name="Gillis M."/>
            <person name="Haft D.H."/>
            <person name="Methe B."/>
            <person name="Sutton G."/>
            <person name="Nelson K.E."/>
        </authorList>
    </citation>
    <scope>NUCLEOTIDE SEQUENCE [LARGE SCALE GENOMIC DNA]</scope>
    <source>
        <strain evidence="9 10">F0195</strain>
    </source>
</reference>
<evidence type="ECO:0000313" key="9">
    <source>
        <dbReference type="EMBL" id="ERL06294.1"/>
    </source>
</evidence>
<evidence type="ECO:0000256" key="4">
    <source>
        <dbReference type="HAMAP-Rule" id="MF_00171"/>
    </source>
</evidence>
<dbReference type="EMBL" id="AWEZ01000067">
    <property type="protein sequence ID" value="ERL06294.1"/>
    <property type="molecule type" value="Genomic_DNA"/>
</dbReference>
<dbReference type="Gene3D" id="3.30.70.580">
    <property type="entry name" value="Pseudouridine synthase I, catalytic domain, N-terminal subdomain"/>
    <property type="match status" value="1"/>
</dbReference>
<dbReference type="OrthoDB" id="9811823at2"/>
<dbReference type="GO" id="GO:0160147">
    <property type="term" value="F:tRNA pseudouridine(38-40) synthase activity"/>
    <property type="evidence" value="ECO:0007669"/>
    <property type="project" value="UniProtKB-EC"/>
</dbReference>
<protein>
    <recommendedName>
        <fullName evidence="4">tRNA pseudouridine synthase A</fullName>
        <ecNumber evidence="4">5.4.99.12</ecNumber>
    </recommendedName>
    <alternativeName>
        <fullName evidence="4">tRNA pseudouridine(38-40) synthase</fullName>
    </alternativeName>
    <alternativeName>
        <fullName evidence="4">tRNA pseudouridylate synthase I</fullName>
    </alternativeName>
    <alternativeName>
        <fullName evidence="4">tRNA-uridine isomerase I</fullName>
    </alternativeName>
</protein>
<dbReference type="Proteomes" id="UP000016638">
    <property type="component" value="Unassembled WGS sequence"/>
</dbReference>
<dbReference type="HAMAP" id="MF_00171">
    <property type="entry name" value="TruA"/>
    <property type="match status" value="1"/>
</dbReference>
<proteinExistence type="inferred from homology"/>
<feature type="domain" description="Pseudouridine synthase I TruA alpha/beta" evidence="8">
    <location>
        <begin position="155"/>
        <end position="267"/>
    </location>
</feature>
<dbReference type="GO" id="GO:0003723">
    <property type="term" value="F:RNA binding"/>
    <property type="evidence" value="ECO:0007669"/>
    <property type="project" value="InterPro"/>
</dbReference>
<feature type="binding site" evidence="4 6">
    <location>
        <position position="120"/>
    </location>
    <ligand>
        <name>substrate</name>
    </ligand>
</feature>
<feature type="active site" description="Nucleophile" evidence="4 5">
    <location>
        <position position="59"/>
    </location>
</feature>
<dbReference type="SUPFAM" id="SSF55120">
    <property type="entry name" value="Pseudouridine synthase"/>
    <property type="match status" value="1"/>
</dbReference>
<comment type="function">
    <text evidence="4">Formation of pseudouridine at positions 38, 39 and 40 in the anticodon stem and loop of transfer RNAs.</text>
</comment>
<dbReference type="PIRSF" id="PIRSF001430">
    <property type="entry name" value="tRNA_psdUrid_synth"/>
    <property type="match status" value="1"/>
</dbReference>
<dbReference type="InterPro" id="IPR020095">
    <property type="entry name" value="PsdUridine_synth_TruA_C"/>
</dbReference>
<dbReference type="CDD" id="cd02570">
    <property type="entry name" value="PseudoU_synth_EcTruA"/>
    <property type="match status" value="1"/>
</dbReference>
<dbReference type="eggNOG" id="COG0101">
    <property type="taxonomic scope" value="Bacteria"/>
</dbReference>
<dbReference type="AlphaFoldDB" id="U2SZS4"/>
<evidence type="ECO:0000256" key="5">
    <source>
        <dbReference type="PIRSR" id="PIRSR001430-1"/>
    </source>
</evidence>
<dbReference type="InterPro" id="IPR020094">
    <property type="entry name" value="TruA/RsuA/RluB/E/F_N"/>
</dbReference>
<dbReference type="InterPro" id="IPR020103">
    <property type="entry name" value="PsdUridine_synth_cat_dom_sf"/>
</dbReference>
<comment type="caution">
    <text evidence="9">The sequence shown here is derived from an EMBL/GenBank/DDBJ whole genome shotgun (WGS) entry which is preliminary data.</text>
</comment>
<organism evidence="9 10">
    <name type="scientific">Olsenella profusa F0195</name>
    <dbReference type="NCBI Taxonomy" id="1125712"/>
    <lineage>
        <taxon>Bacteria</taxon>
        <taxon>Bacillati</taxon>
        <taxon>Actinomycetota</taxon>
        <taxon>Coriobacteriia</taxon>
        <taxon>Coriobacteriales</taxon>
        <taxon>Atopobiaceae</taxon>
        <taxon>Olsenella</taxon>
    </lineage>
</organism>
<dbReference type="InterPro" id="IPR001406">
    <property type="entry name" value="PsdUridine_synth_TruA"/>
</dbReference>
<evidence type="ECO:0000313" key="10">
    <source>
        <dbReference type="Proteomes" id="UP000016638"/>
    </source>
</evidence>
<gene>
    <name evidence="4 9" type="primary">truA</name>
    <name evidence="9" type="ORF">HMPREF1316_1156</name>
</gene>
<evidence type="ECO:0000256" key="6">
    <source>
        <dbReference type="PIRSR" id="PIRSR001430-2"/>
    </source>
</evidence>
<evidence type="ECO:0000256" key="1">
    <source>
        <dbReference type="ARBA" id="ARBA00009375"/>
    </source>
</evidence>
<dbReference type="InterPro" id="IPR020097">
    <property type="entry name" value="PsdUridine_synth_TruA_a/b_dom"/>
</dbReference>
<keyword evidence="2 4" id="KW-0819">tRNA processing</keyword>
<dbReference type="Pfam" id="PF01416">
    <property type="entry name" value="PseudoU_synth_1"/>
    <property type="match status" value="1"/>
</dbReference>
<evidence type="ECO:0000259" key="8">
    <source>
        <dbReference type="Pfam" id="PF01416"/>
    </source>
</evidence>
<keyword evidence="3 4" id="KW-0413">Isomerase</keyword>
<dbReference type="EC" id="5.4.99.12" evidence="4"/>
<comment type="similarity">
    <text evidence="1 4 7">Belongs to the tRNA pseudouridine synthase TruA family.</text>
</comment>
<accession>U2SZS4</accession>
<dbReference type="Gene3D" id="3.30.70.660">
    <property type="entry name" value="Pseudouridine synthase I, catalytic domain, C-terminal subdomain"/>
    <property type="match status" value="1"/>
</dbReference>
<comment type="caution">
    <text evidence="4">Lacks conserved residue(s) required for the propagation of feature annotation.</text>
</comment>
<keyword evidence="10" id="KW-1185">Reference proteome</keyword>
<evidence type="ECO:0000256" key="3">
    <source>
        <dbReference type="ARBA" id="ARBA00023235"/>
    </source>
</evidence>
<dbReference type="RefSeq" id="WP_021727068.1">
    <property type="nucleotide sequence ID" value="NZ_AWEZ01000067.1"/>
</dbReference>
<evidence type="ECO:0000256" key="2">
    <source>
        <dbReference type="ARBA" id="ARBA00022694"/>
    </source>
</evidence>
<dbReference type="PANTHER" id="PTHR11142:SF0">
    <property type="entry name" value="TRNA PSEUDOURIDINE SYNTHASE-LIKE 1"/>
    <property type="match status" value="1"/>
</dbReference>
<name>U2SZS4_9ACTN</name>
<comment type="catalytic activity">
    <reaction evidence="4 7">
        <text>uridine(38/39/40) in tRNA = pseudouridine(38/39/40) in tRNA</text>
        <dbReference type="Rhea" id="RHEA:22376"/>
        <dbReference type="Rhea" id="RHEA-COMP:10085"/>
        <dbReference type="Rhea" id="RHEA-COMP:10087"/>
        <dbReference type="ChEBI" id="CHEBI:65314"/>
        <dbReference type="ChEBI" id="CHEBI:65315"/>
        <dbReference type="EC" id="5.4.99.12"/>
    </reaction>
</comment>
<dbReference type="GO" id="GO:0031119">
    <property type="term" value="P:tRNA pseudouridine synthesis"/>
    <property type="evidence" value="ECO:0007669"/>
    <property type="project" value="UniProtKB-UniRule"/>
</dbReference>
<evidence type="ECO:0000256" key="7">
    <source>
        <dbReference type="RuleBase" id="RU003792"/>
    </source>
</evidence>
<dbReference type="NCBIfam" id="TIGR00071">
    <property type="entry name" value="hisT_truA"/>
    <property type="match status" value="1"/>
</dbReference>
<dbReference type="PATRIC" id="fig|1125712.3.peg.2158"/>
<sequence length="275" mass="29777">MGRGEVRGATMVMHLGYRGAGFSGWAEQPGRRTVAGELREALTTVLRRPIEMEVAGRTDAGVHALGQHASVPITVEEATLPGRRLRSSIVALMPDDLALRGLYQAPRGFSARLDAQGRHYCYRLVCGMARPVMAWGHAWWIRGIERLDVGAMACAAQALVGEHDFTSFCKATSAELLIRGGRSRCRNLTSIEVAQVCEAGEELVVVDVRGNAFLHNMVRIIVGSLVEVGRGQRDARWLADALAARDRRAAGPTAPAEGLTLVGVDYPSGLLTPWR</sequence>
<comment type="subunit">
    <text evidence="4">Homodimer.</text>
</comment>